<evidence type="ECO:0000313" key="7">
    <source>
        <dbReference type="Proteomes" id="UP000093000"/>
    </source>
</evidence>
<keyword evidence="4" id="KW-1133">Transmembrane helix</keyword>
<evidence type="ECO:0000256" key="1">
    <source>
        <dbReference type="ARBA" id="ARBA00022441"/>
    </source>
</evidence>
<dbReference type="PANTHER" id="PTHR46093:SF18">
    <property type="entry name" value="FIBRONECTIN TYPE-III DOMAIN-CONTAINING PROTEIN"/>
    <property type="match status" value="1"/>
</dbReference>
<dbReference type="Pfam" id="PF24681">
    <property type="entry name" value="Kelch_KLHDC2_KLHL20_DRC7"/>
    <property type="match status" value="1"/>
</dbReference>
<reference evidence="6 7" key="1">
    <citation type="submission" date="2016-03" db="EMBL/GenBank/DDBJ databases">
        <title>Choanephora cucurbitarum.</title>
        <authorList>
            <person name="Min B."/>
            <person name="Park H."/>
            <person name="Park J.-H."/>
            <person name="Shin H.-D."/>
            <person name="Choi I.-G."/>
        </authorList>
    </citation>
    <scope>NUCLEOTIDE SEQUENCE [LARGE SCALE GENOMIC DNA]</scope>
    <source>
        <strain evidence="6 7">KUS-F28377</strain>
    </source>
</reference>
<evidence type="ECO:0000256" key="3">
    <source>
        <dbReference type="SAM" id="MobiDB-lite"/>
    </source>
</evidence>
<evidence type="ECO:0000256" key="5">
    <source>
        <dbReference type="SAM" id="SignalP"/>
    </source>
</evidence>
<dbReference type="PANTHER" id="PTHR46093">
    <property type="entry name" value="ACYL-COA-BINDING DOMAIN-CONTAINING PROTEIN 5"/>
    <property type="match status" value="1"/>
</dbReference>
<feature type="region of interest" description="Disordered" evidence="3">
    <location>
        <begin position="543"/>
        <end position="565"/>
    </location>
</feature>
<evidence type="ECO:0000256" key="2">
    <source>
        <dbReference type="ARBA" id="ARBA00022737"/>
    </source>
</evidence>
<dbReference type="OrthoDB" id="2275515at2759"/>
<dbReference type="EMBL" id="LUGH01000815">
    <property type="protein sequence ID" value="OBZ82670.1"/>
    <property type="molecule type" value="Genomic_DNA"/>
</dbReference>
<dbReference type="SUPFAM" id="SSF117281">
    <property type="entry name" value="Kelch motif"/>
    <property type="match status" value="1"/>
</dbReference>
<proteinExistence type="predicted"/>
<feature type="compositionally biased region" description="Polar residues" evidence="3">
    <location>
        <begin position="499"/>
        <end position="515"/>
    </location>
</feature>
<keyword evidence="2" id="KW-0677">Repeat</keyword>
<dbReference type="Gene3D" id="2.120.10.80">
    <property type="entry name" value="Kelch-type beta propeller"/>
    <property type="match status" value="2"/>
</dbReference>
<gene>
    <name evidence="6" type="primary">Klhdc1</name>
    <name evidence="6" type="ORF">A0J61_09280</name>
</gene>
<keyword evidence="4" id="KW-0472">Membrane</keyword>
<dbReference type="InterPro" id="IPR015915">
    <property type="entry name" value="Kelch-typ_b-propeller"/>
</dbReference>
<feature type="region of interest" description="Disordered" evidence="3">
    <location>
        <begin position="400"/>
        <end position="425"/>
    </location>
</feature>
<dbReference type="AlphaFoldDB" id="A0A1C7N0N6"/>
<keyword evidence="5" id="KW-0732">Signal</keyword>
<dbReference type="InParanoid" id="A0A1C7N0N6"/>
<protein>
    <submittedName>
        <fullName evidence="6">Kelch domain-containing protein 1</fullName>
    </submittedName>
</protein>
<keyword evidence="7" id="KW-1185">Reference proteome</keyword>
<feature type="region of interest" description="Disordered" evidence="3">
    <location>
        <begin position="499"/>
        <end position="520"/>
    </location>
</feature>
<accession>A0A1C7N0N6</accession>
<comment type="caution">
    <text evidence="6">The sequence shown here is derived from an EMBL/GenBank/DDBJ whole genome shotgun (WGS) entry which is preliminary data.</text>
</comment>
<feature type="transmembrane region" description="Helical" evidence="4">
    <location>
        <begin position="431"/>
        <end position="449"/>
    </location>
</feature>
<dbReference type="STRING" id="101091.A0A1C7N0N6"/>
<name>A0A1C7N0N6_9FUNG</name>
<sequence>MVLLKLAVALLATASTVRGQSIARSGTECAYLTGKVYCFFGSVVKSATESTLENVINVLDLTNATGKSATELDLQWRPVSSNTNGVDITARQLPQSAAVGDGRRIVFTGGYVPSAERLQDDTIIYDAVENKWSKGASYTEPPYGTRQIYYGSGVYVPDRGLAVYGGFEEFINPNWTTPSSNVTAFNFANNKSRTIGYTQVAFFNVDSINQPWSIPVPLSTWTTPFIAFHKSVYDPLKHRILFMGGETRLNDQNNYNTNAEPFPFTKAWTFDTVNNSWLTIDLRGDAPAGARYYHSLTLAPSTGRDVILFGGESDSKALNDYCFTLNLDTNTWKKINIDAPAGTVLARSRHSAVLTTNDTLLILWGLDANRAGISSLLMLNVSDPYAITISNKYFDPNPSISSGNESTVGNTGNSENATSGDSQLSGSAKGGIAAGCIAAAGLIVAAIFFRRKRAQKNKNNLEHSTNFDHTGSHINQEAVPIEVDWDKLEEKYTEVPMQSTQHYQAHSETQGSDMGSTIIRGYSPRLNNETTGASLMNPNSVEDEAAYGGGHSQPMVLKPDVGHNV</sequence>
<dbReference type="Proteomes" id="UP000093000">
    <property type="component" value="Unassembled WGS sequence"/>
</dbReference>
<evidence type="ECO:0000313" key="6">
    <source>
        <dbReference type="EMBL" id="OBZ82670.1"/>
    </source>
</evidence>
<feature type="chain" id="PRO_5008889400" evidence="5">
    <location>
        <begin position="20"/>
        <end position="565"/>
    </location>
</feature>
<evidence type="ECO:0000256" key="4">
    <source>
        <dbReference type="SAM" id="Phobius"/>
    </source>
</evidence>
<feature type="signal peptide" evidence="5">
    <location>
        <begin position="1"/>
        <end position="19"/>
    </location>
</feature>
<organism evidence="6 7">
    <name type="scientific">Choanephora cucurbitarum</name>
    <dbReference type="NCBI Taxonomy" id="101091"/>
    <lineage>
        <taxon>Eukaryota</taxon>
        <taxon>Fungi</taxon>
        <taxon>Fungi incertae sedis</taxon>
        <taxon>Mucoromycota</taxon>
        <taxon>Mucoromycotina</taxon>
        <taxon>Mucoromycetes</taxon>
        <taxon>Mucorales</taxon>
        <taxon>Mucorineae</taxon>
        <taxon>Choanephoraceae</taxon>
        <taxon>Choanephoroideae</taxon>
        <taxon>Choanephora</taxon>
    </lineage>
</organism>
<keyword evidence="4" id="KW-0812">Transmembrane</keyword>
<keyword evidence="1" id="KW-0880">Kelch repeat</keyword>